<dbReference type="EMBL" id="QKXC01000266">
    <property type="protein sequence ID" value="RBR09362.1"/>
    <property type="molecule type" value="Genomic_DNA"/>
</dbReference>
<dbReference type="AlphaFoldDB" id="A0A366QXA7"/>
<evidence type="ECO:0000313" key="1">
    <source>
        <dbReference type="EMBL" id="RBR09362.1"/>
    </source>
</evidence>
<dbReference type="RefSeq" id="XP_031011892.1">
    <property type="nucleotide sequence ID" value="XM_031164105.1"/>
</dbReference>
<comment type="caution">
    <text evidence="1">The sequence shown here is derived from an EMBL/GenBank/DDBJ whole genome shotgun (WGS) entry which is preliminary data.</text>
</comment>
<dbReference type="GeneID" id="41999401"/>
<dbReference type="Proteomes" id="UP000253153">
    <property type="component" value="Unassembled WGS sequence"/>
</dbReference>
<evidence type="ECO:0000313" key="2">
    <source>
        <dbReference type="Proteomes" id="UP000253153"/>
    </source>
</evidence>
<sequence>MAEYDSLHQLIVANPWLGKGPLLWTDKHLKLLDIHFQPVGPLVPFPSICRSICDPSVAYGKEFVAGLTSEANRAALVKIFQSLTYGLVHLTEEKAIFMYAGKKVHNTSCWISYVPPPVLYEHPVIGYYHYDDVKWDRLEAIQPRDSPGAGIGGNAPVVRLCRRRLRNATPAEWSKDPYIVSLVLSFSQWSWRQERHPYLLVFSVRLVVTTDHDPKTIHVFMANVSIRLLDCIYWPGLSLEGVTWPVIHHLQVPTEPVCNFPDRLLFEVLGVRYS</sequence>
<gene>
    <name evidence="1" type="ORF">FIESC28_09970</name>
</gene>
<dbReference type="OrthoDB" id="5343483at2759"/>
<reference evidence="1 2" key="1">
    <citation type="submission" date="2018-06" db="EMBL/GenBank/DDBJ databases">
        <title>Fusarium incarnatum-equiseti species complex species 28.</title>
        <authorList>
            <person name="Gardiner D.M."/>
        </authorList>
    </citation>
    <scope>NUCLEOTIDE SEQUENCE [LARGE SCALE GENOMIC DNA]</scope>
    <source>
        <strain evidence="1 2">FIESC_28</strain>
    </source>
</reference>
<protein>
    <submittedName>
        <fullName evidence="1">Uncharacterized protein</fullName>
    </submittedName>
</protein>
<accession>A0A366QXA7</accession>
<organism evidence="1 2">
    <name type="scientific">Fusarium coffeatum</name>
    <dbReference type="NCBI Taxonomy" id="231269"/>
    <lineage>
        <taxon>Eukaryota</taxon>
        <taxon>Fungi</taxon>
        <taxon>Dikarya</taxon>
        <taxon>Ascomycota</taxon>
        <taxon>Pezizomycotina</taxon>
        <taxon>Sordariomycetes</taxon>
        <taxon>Hypocreomycetidae</taxon>
        <taxon>Hypocreales</taxon>
        <taxon>Nectriaceae</taxon>
        <taxon>Fusarium</taxon>
        <taxon>Fusarium incarnatum-equiseti species complex</taxon>
    </lineage>
</organism>
<name>A0A366QXA7_9HYPO</name>
<keyword evidence="2" id="KW-1185">Reference proteome</keyword>
<proteinExistence type="predicted"/>